<keyword evidence="2" id="KW-0812">Transmembrane</keyword>
<feature type="region of interest" description="Disordered" evidence="1">
    <location>
        <begin position="421"/>
        <end position="445"/>
    </location>
</feature>
<dbReference type="PANTHER" id="PTHR35394">
    <property type="entry name" value="DUF3176 DOMAIN-CONTAINING PROTEIN"/>
    <property type="match status" value="1"/>
</dbReference>
<dbReference type="AlphaFoldDB" id="A0AAD9Z4N4"/>
<dbReference type="PANTHER" id="PTHR35394:SF5">
    <property type="entry name" value="DUF3176 DOMAIN-CONTAINING PROTEIN"/>
    <property type="match status" value="1"/>
</dbReference>
<evidence type="ECO:0000313" key="4">
    <source>
        <dbReference type="Proteomes" id="UP001276659"/>
    </source>
</evidence>
<name>A0AAD9Z4N4_9LECA</name>
<dbReference type="Proteomes" id="UP001276659">
    <property type="component" value="Unassembled WGS sequence"/>
</dbReference>
<dbReference type="EMBL" id="JASNWA010000008">
    <property type="protein sequence ID" value="KAK3171554.1"/>
    <property type="molecule type" value="Genomic_DNA"/>
</dbReference>
<organism evidence="3 4">
    <name type="scientific">Lepraria neglecta</name>
    <dbReference type="NCBI Taxonomy" id="209136"/>
    <lineage>
        <taxon>Eukaryota</taxon>
        <taxon>Fungi</taxon>
        <taxon>Dikarya</taxon>
        <taxon>Ascomycota</taxon>
        <taxon>Pezizomycotina</taxon>
        <taxon>Lecanoromycetes</taxon>
        <taxon>OSLEUM clade</taxon>
        <taxon>Lecanoromycetidae</taxon>
        <taxon>Lecanorales</taxon>
        <taxon>Lecanorineae</taxon>
        <taxon>Stereocaulaceae</taxon>
        <taxon>Lepraria</taxon>
    </lineage>
</organism>
<comment type="caution">
    <text evidence="3">The sequence shown here is derived from an EMBL/GenBank/DDBJ whole genome shotgun (WGS) entry which is preliminary data.</text>
</comment>
<evidence type="ECO:0000313" key="3">
    <source>
        <dbReference type="EMBL" id="KAK3171554.1"/>
    </source>
</evidence>
<accession>A0AAD9Z4N4</accession>
<proteinExistence type="predicted"/>
<evidence type="ECO:0000256" key="2">
    <source>
        <dbReference type="SAM" id="Phobius"/>
    </source>
</evidence>
<gene>
    <name evidence="3" type="ORF">OEA41_003638</name>
</gene>
<keyword evidence="2" id="KW-1133">Transmembrane helix</keyword>
<feature type="compositionally biased region" description="Basic residues" evidence="1">
    <location>
        <begin position="435"/>
        <end position="445"/>
    </location>
</feature>
<evidence type="ECO:0000256" key="1">
    <source>
        <dbReference type="SAM" id="MobiDB-lite"/>
    </source>
</evidence>
<feature type="transmembrane region" description="Helical" evidence="2">
    <location>
        <begin position="339"/>
        <end position="362"/>
    </location>
</feature>
<reference evidence="3" key="1">
    <citation type="submission" date="2022-11" db="EMBL/GenBank/DDBJ databases">
        <title>Chromosomal genome sequence assembly and mating type (MAT) locus characterization of the leprose asexual lichenized fungus Lepraria neglecta (Nyl.) Erichsen.</title>
        <authorList>
            <person name="Allen J.L."/>
            <person name="Pfeffer B."/>
        </authorList>
    </citation>
    <scope>NUCLEOTIDE SEQUENCE</scope>
    <source>
        <strain evidence="3">Allen 5258</strain>
    </source>
</reference>
<sequence length="445" mass="47621">MSASALSLAMRATIYDALFNQGAANSTLNINCPTGNCTFDPTDTLGFCSTCNDVATDLTLNCASGEANGVKDGLLNCTYYLPGNVSLDVQDTIIPDDFGASVSQSDNYKKTTNMSVMALDRFETLYSAGLAEDPSNDIVIQGGFKPGTSMFQGIPSPLLAFGRVVFNGSSDPIPIIGDKSGKTKPQATECALYWCVQTLNTSVQNGVLSQNTIGTYFNTSALDTPDAFLQPPAGGDEPRSYYIGPMNQLPLVKFLQDTFTANLSGIYLPGSGKTPEEMQELTEYSSDAVQALWAIEDLDTLMGNMANHLTDTLRNQNADPAFSKSGGVYVMQTYVSVSWPWLVLPVALVPLSCGLLVASIISSSANKIALWRNSSLAVLFHGLVSGQRAEYAVYSRELEREAEGMNVQLREDGAGALHLVDAGPVDGHDGSPKSSRLRRRFGAEK</sequence>
<keyword evidence="2" id="KW-0472">Membrane</keyword>
<keyword evidence="4" id="KW-1185">Reference proteome</keyword>
<protein>
    <submittedName>
        <fullName evidence="3">Uncharacterized protein</fullName>
    </submittedName>
</protein>